<protein>
    <submittedName>
        <fullName evidence="1">Uncharacterized protein</fullName>
    </submittedName>
</protein>
<accession>A0ABN9AF12</accession>
<organism evidence="1 2">
    <name type="scientific">Staurois parvus</name>
    <dbReference type="NCBI Taxonomy" id="386267"/>
    <lineage>
        <taxon>Eukaryota</taxon>
        <taxon>Metazoa</taxon>
        <taxon>Chordata</taxon>
        <taxon>Craniata</taxon>
        <taxon>Vertebrata</taxon>
        <taxon>Euteleostomi</taxon>
        <taxon>Amphibia</taxon>
        <taxon>Batrachia</taxon>
        <taxon>Anura</taxon>
        <taxon>Neobatrachia</taxon>
        <taxon>Ranoidea</taxon>
        <taxon>Ranidae</taxon>
        <taxon>Staurois</taxon>
    </lineage>
</organism>
<dbReference type="Proteomes" id="UP001162483">
    <property type="component" value="Unassembled WGS sequence"/>
</dbReference>
<comment type="caution">
    <text evidence="1">The sequence shown here is derived from an EMBL/GenBank/DDBJ whole genome shotgun (WGS) entry which is preliminary data.</text>
</comment>
<gene>
    <name evidence="1" type="ORF">SPARVUS_LOCUS489750</name>
</gene>
<reference evidence="1" key="1">
    <citation type="submission" date="2023-05" db="EMBL/GenBank/DDBJ databases">
        <authorList>
            <person name="Stuckert A."/>
        </authorList>
    </citation>
    <scope>NUCLEOTIDE SEQUENCE</scope>
</reference>
<evidence type="ECO:0000313" key="2">
    <source>
        <dbReference type="Proteomes" id="UP001162483"/>
    </source>
</evidence>
<evidence type="ECO:0000313" key="1">
    <source>
        <dbReference type="EMBL" id="CAI9533790.1"/>
    </source>
</evidence>
<keyword evidence="2" id="KW-1185">Reference proteome</keyword>
<proteinExistence type="predicted"/>
<sequence length="148" mass="16432">MEDNESSEVMKTAWEVSSLNSTELQQFMAVTLPGTIKLSLSQTHPPPSWLHSLLFLRFQNPALYAGWLQTLSHNSTFSVLSHWGCSTLLITINPSNQSQIFSLHLPHYATKAQLLLSTQRGHSGGMMVEDSVLLAPGEAQLLRLTTQE</sequence>
<dbReference type="EMBL" id="CATNWA010000155">
    <property type="protein sequence ID" value="CAI9533790.1"/>
    <property type="molecule type" value="Genomic_DNA"/>
</dbReference>
<name>A0ABN9AF12_9NEOB</name>